<dbReference type="Proteomes" id="UP000007266">
    <property type="component" value="Linkage group 8"/>
</dbReference>
<dbReference type="EMBL" id="KQ971362">
    <property type="protein sequence ID" value="EFA08975.1"/>
    <property type="molecule type" value="Genomic_DNA"/>
</dbReference>
<dbReference type="AlphaFoldDB" id="D6WYG1"/>
<organism evidence="1 2">
    <name type="scientific">Tribolium castaneum</name>
    <name type="common">Red flour beetle</name>
    <dbReference type="NCBI Taxonomy" id="7070"/>
    <lineage>
        <taxon>Eukaryota</taxon>
        <taxon>Metazoa</taxon>
        <taxon>Ecdysozoa</taxon>
        <taxon>Arthropoda</taxon>
        <taxon>Hexapoda</taxon>
        <taxon>Insecta</taxon>
        <taxon>Pterygota</taxon>
        <taxon>Neoptera</taxon>
        <taxon>Endopterygota</taxon>
        <taxon>Coleoptera</taxon>
        <taxon>Polyphaga</taxon>
        <taxon>Cucujiformia</taxon>
        <taxon>Tenebrionidae</taxon>
        <taxon>Tenebrionidae incertae sedis</taxon>
        <taxon>Tribolium</taxon>
    </lineage>
</organism>
<keyword evidence="2" id="KW-1185">Reference proteome</keyword>
<dbReference type="InParanoid" id="D6WYG1"/>
<reference evidence="1 2" key="1">
    <citation type="journal article" date="2008" name="Nature">
        <title>The genome of the model beetle and pest Tribolium castaneum.</title>
        <authorList>
            <consortium name="Tribolium Genome Sequencing Consortium"/>
            <person name="Richards S."/>
            <person name="Gibbs R.A."/>
            <person name="Weinstock G.M."/>
            <person name="Brown S.J."/>
            <person name="Denell R."/>
            <person name="Beeman R.W."/>
            <person name="Gibbs R."/>
            <person name="Beeman R.W."/>
            <person name="Brown S.J."/>
            <person name="Bucher G."/>
            <person name="Friedrich M."/>
            <person name="Grimmelikhuijzen C.J."/>
            <person name="Klingler M."/>
            <person name="Lorenzen M."/>
            <person name="Richards S."/>
            <person name="Roth S."/>
            <person name="Schroder R."/>
            <person name="Tautz D."/>
            <person name="Zdobnov E.M."/>
            <person name="Muzny D."/>
            <person name="Gibbs R.A."/>
            <person name="Weinstock G.M."/>
            <person name="Attaway T."/>
            <person name="Bell S."/>
            <person name="Buhay C.J."/>
            <person name="Chandrabose M.N."/>
            <person name="Chavez D."/>
            <person name="Clerk-Blankenburg K.P."/>
            <person name="Cree A."/>
            <person name="Dao M."/>
            <person name="Davis C."/>
            <person name="Chacko J."/>
            <person name="Dinh H."/>
            <person name="Dugan-Rocha S."/>
            <person name="Fowler G."/>
            <person name="Garner T.T."/>
            <person name="Garnes J."/>
            <person name="Gnirke A."/>
            <person name="Hawes A."/>
            <person name="Hernandez J."/>
            <person name="Hines S."/>
            <person name="Holder M."/>
            <person name="Hume J."/>
            <person name="Jhangiani S.N."/>
            <person name="Joshi V."/>
            <person name="Khan Z.M."/>
            <person name="Jackson L."/>
            <person name="Kovar C."/>
            <person name="Kowis A."/>
            <person name="Lee S."/>
            <person name="Lewis L.R."/>
            <person name="Margolis J."/>
            <person name="Morgan M."/>
            <person name="Nazareth L.V."/>
            <person name="Nguyen N."/>
            <person name="Okwuonu G."/>
            <person name="Parker D."/>
            <person name="Richards S."/>
            <person name="Ruiz S.J."/>
            <person name="Santibanez J."/>
            <person name="Savard J."/>
            <person name="Scherer S.E."/>
            <person name="Schneider B."/>
            <person name="Sodergren E."/>
            <person name="Tautz D."/>
            <person name="Vattahil S."/>
            <person name="Villasana D."/>
            <person name="White C.S."/>
            <person name="Wright R."/>
            <person name="Park Y."/>
            <person name="Beeman R.W."/>
            <person name="Lord J."/>
            <person name="Oppert B."/>
            <person name="Lorenzen M."/>
            <person name="Brown S."/>
            <person name="Wang L."/>
            <person name="Savard J."/>
            <person name="Tautz D."/>
            <person name="Richards S."/>
            <person name="Weinstock G."/>
            <person name="Gibbs R.A."/>
            <person name="Liu Y."/>
            <person name="Worley K."/>
            <person name="Weinstock G."/>
            <person name="Elsik C.G."/>
            <person name="Reese J.T."/>
            <person name="Elhaik E."/>
            <person name="Landan G."/>
            <person name="Graur D."/>
            <person name="Arensburger P."/>
            <person name="Atkinson P."/>
            <person name="Beeman R.W."/>
            <person name="Beidler J."/>
            <person name="Brown S.J."/>
            <person name="Demuth J.P."/>
            <person name="Drury D.W."/>
            <person name="Du Y.Z."/>
            <person name="Fujiwara H."/>
            <person name="Lorenzen M."/>
            <person name="Maselli V."/>
            <person name="Osanai M."/>
            <person name="Park Y."/>
            <person name="Robertson H.M."/>
            <person name="Tu Z."/>
            <person name="Wang J.J."/>
            <person name="Wang S."/>
            <person name="Richards S."/>
            <person name="Song H."/>
            <person name="Zhang L."/>
            <person name="Sodergren E."/>
            <person name="Werner D."/>
            <person name="Stanke M."/>
            <person name="Morgenstern B."/>
            <person name="Solovyev V."/>
            <person name="Kosarev P."/>
            <person name="Brown G."/>
            <person name="Chen H.C."/>
            <person name="Ermolaeva O."/>
            <person name="Hlavina W."/>
            <person name="Kapustin Y."/>
            <person name="Kiryutin B."/>
            <person name="Kitts P."/>
            <person name="Maglott D."/>
            <person name="Pruitt K."/>
            <person name="Sapojnikov V."/>
            <person name="Souvorov A."/>
            <person name="Mackey A.J."/>
            <person name="Waterhouse R.M."/>
            <person name="Wyder S."/>
            <person name="Zdobnov E.M."/>
            <person name="Zdobnov E.M."/>
            <person name="Wyder S."/>
            <person name="Kriventseva E.V."/>
            <person name="Kadowaki T."/>
            <person name="Bork P."/>
            <person name="Aranda M."/>
            <person name="Bao R."/>
            <person name="Beermann A."/>
            <person name="Berns N."/>
            <person name="Bolognesi R."/>
            <person name="Bonneton F."/>
            <person name="Bopp D."/>
            <person name="Brown S.J."/>
            <person name="Bucher G."/>
            <person name="Butts T."/>
            <person name="Chaumot A."/>
            <person name="Denell R.E."/>
            <person name="Ferrier D.E."/>
            <person name="Friedrich M."/>
            <person name="Gordon C.M."/>
            <person name="Jindra M."/>
            <person name="Klingler M."/>
            <person name="Lan Q."/>
            <person name="Lattorff H.M."/>
            <person name="Laudet V."/>
            <person name="von Levetsow C."/>
            <person name="Liu Z."/>
            <person name="Lutz R."/>
            <person name="Lynch J.A."/>
            <person name="da Fonseca R.N."/>
            <person name="Posnien N."/>
            <person name="Reuter R."/>
            <person name="Roth S."/>
            <person name="Savard J."/>
            <person name="Schinko J.B."/>
            <person name="Schmitt C."/>
            <person name="Schoppmeier M."/>
            <person name="Schroder R."/>
            <person name="Shippy T.D."/>
            <person name="Simonnet F."/>
            <person name="Marques-Souza H."/>
            <person name="Tautz D."/>
            <person name="Tomoyasu Y."/>
            <person name="Trauner J."/>
            <person name="Van der Zee M."/>
            <person name="Vervoort M."/>
            <person name="Wittkopp N."/>
            <person name="Wimmer E.A."/>
            <person name="Yang X."/>
            <person name="Jones A.K."/>
            <person name="Sattelle D.B."/>
            <person name="Ebert P.R."/>
            <person name="Nelson D."/>
            <person name="Scott J.G."/>
            <person name="Beeman R.W."/>
            <person name="Muthukrishnan S."/>
            <person name="Kramer K.J."/>
            <person name="Arakane Y."/>
            <person name="Beeman R.W."/>
            <person name="Zhu Q."/>
            <person name="Hogenkamp D."/>
            <person name="Dixit R."/>
            <person name="Oppert B."/>
            <person name="Jiang H."/>
            <person name="Zou Z."/>
            <person name="Marshall J."/>
            <person name="Elpidina E."/>
            <person name="Vinokurov K."/>
            <person name="Oppert C."/>
            <person name="Zou Z."/>
            <person name="Evans J."/>
            <person name="Lu Z."/>
            <person name="Zhao P."/>
            <person name="Sumathipala N."/>
            <person name="Altincicek B."/>
            <person name="Vilcinskas A."/>
            <person name="Williams M."/>
            <person name="Hultmark D."/>
            <person name="Hetru C."/>
            <person name="Jiang H."/>
            <person name="Grimmelikhuijzen C.J."/>
            <person name="Hauser F."/>
            <person name="Cazzamali G."/>
            <person name="Williamson M."/>
            <person name="Park Y."/>
            <person name="Li B."/>
            <person name="Tanaka Y."/>
            <person name="Predel R."/>
            <person name="Neupert S."/>
            <person name="Schachtner J."/>
            <person name="Verleyen P."/>
            <person name="Raible F."/>
            <person name="Bork P."/>
            <person name="Friedrich M."/>
            <person name="Walden K.K."/>
            <person name="Robertson H.M."/>
            <person name="Angeli S."/>
            <person name="Foret S."/>
            <person name="Bucher G."/>
            <person name="Schuetz S."/>
            <person name="Maleszka R."/>
            <person name="Wimmer E.A."/>
            <person name="Beeman R.W."/>
            <person name="Lorenzen M."/>
            <person name="Tomoyasu Y."/>
            <person name="Miller S.C."/>
            <person name="Grossmann D."/>
            <person name="Bucher G."/>
        </authorList>
    </citation>
    <scope>NUCLEOTIDE SEQUENCE [LARGE SCALE GENOMIC DNA]</scope>
    <source>
        <strain evidence="1 2">Georgia GA2</strain>
    </source>
</reference>
<name>D6WYG1_TRICA</name>
<dbReference type="HOGENOM" id="CLU_2471993_0_0_1"/>
<proteinExistence type="predicted"/>
<sequence>MDISKVSSKSEPHVRISPRLLVLVRVHALSFWVIFSDLSAENRQDFRLFSPTRSRDGLVQTRRRFRCGLCENEENCAKCLWANCKVMK</sequence>
<accession>D6WYG1</accession>
<evidence type="ECO:0000313" key="2">
    <source>
        <dbReference type="Proteomes" id="UP000007266"/>
    </source>
</evidence>
<reference evidence="1 2" key="2">
    <citation type="journal article" date="2010" name="Nucleic Acids Res.">
        <title>BeetleBase in 2010: revisions to provide comprehensive genomic information for Tribolium castaneum.</title>
        <authorList>
            <person name="Kim H.S."/>
            <person name="Murphy T."/>
            <person name="Xia J."/>
            <person name="Caragea D."/>
            <person name="Park Y."/>
            <person name="Beeman R.W."/>
            <person name="Lorenzen M.D."/>
            <person name="Butcher S."/>
            <person name="Manak J.R."/>
            <person name="Brown S.J."/>
        </authorList>
    </citation>
    <scope>GENOME REANNOTATION</scope>
    <source>
        <strain evidence="1 2">Georgia GA2</strain>
    </source>
</reference>
<evidence type="ECO:0000313" key="1">
    <source>
        <dbReference type="EMBL" id="EFA08975.1"/>
    </source>
</evidence>
<gene>
    <name evidence="1" type="primary">GLEAN_06682</name>
    <name evidence="1" type="ORF">TcasGA2_TC006682</name>
</gene>
<protein>
    <submittedName>
        <fullName evidence="1">Uncharacterized protein</fullName>
    </submittedName>
</protein>